<reference evidence="2 3" key="1">
    <citation type="submission" date="2018-03" db="EMBL/GenBank/DDBJ databases">
        <title>Lachnoclostridium SNUG30386 gen.nov., sp.nov., isolated from human faeces.</title>
        <authorList>
            <person name="Seo B."/>
            <person name="Jeon K."/>
            <person name="Ko G."/>
        </authorList>
    </citation>
    <scope>NUCLEOTIDE SEQUENCE [LARGE SCALE GENOMIC DNA]</scope>
    <source>
        <strain evidence="2 3">SNUG30386</strain>
    </source>
</reference>
<keyword evidence="1" id="KW-0812">Transmembrane</keyword>
<organism evidence="2 3">
    <name type="scientific">Clostridium fessum</name>
    <dbReference type="NCBI Taxonomy" id="2126740"/>
    <lineage>
        <taxon>Bacteria</taxon>
        <taxon>Bacillati</taxon>
        <taxon>Bacillota</taxon>
        <taxon>Clostridia</taxon>
        <taxon>Eubacteriales</taxon>
        <taxon>Clostridiaceae</taxon>
        <taxon>Clostridium</taxon>
    </lineage>
</organism>
<feature type="transmembrane region" description="Helical" evidence="1">
    <location>
        <begin position="20"/>
        <end position="42"/>
    </location>
</feature>
<evidence type="ECO:0000313" key="3">
    <source>
        <dbReference type="Proteomes" id="UP000241048"/>
    </source>
</evidence>
<keyword evidence="1" id="KW-0472">Membrane</keyword>
<gene>
    <name evidence="2" type="ORF">C7U56_12600</name>
</gene>
<keyword evidence="3" id="KW-1185">Reference proteome</keyword>
<evidence type="ECO:0000313" key="2">
    <source>
        <dbReference type="EMBL" id="PST36605.1"/>
    </source>
</evidence>
<dbReference type="RefSeq" id="WP_107001496.1">
    <property type="nucleotide sequence ID" value="NZ_CAUWBW010000001.1"/>
</dbReference>
<dbReference type="EMBL" id="PYLO01000004">
    <property type="protein sequence ID" value="PST36605.1"/>
    <property type="molecule type" value="Genomic_DNA"/>
</dbReference>
<protein>
    <submittedName>
        <fullName evidence="2">Uncharacterized protein</fullName>
    </submittedName>
</protein>
<proteinExistence type="predicted"/>
<dbReference type="SUPFAM" id="SSF54427">
    <property type="entry name" value="NTF2-like"/>
    <property type="match status" value="1"/>
</dbReference>
<dbReference type="InterPro" id="IPR032710">
    <property type="entry name" value="NTF2-like_dom_sf"/>
</dbReference>
<name>A0A2T3FMV3_9CLOT</name>
<sequence>MGEPKKKPGRSRKNGTDWELRRYVMLLAAVIVLILIGAVAMFSGKITNILGKKDGLPAEMVDTGGSGMVIEPDTKEYIQDFGGCILTENGEPGITELMNTYFQAVSDCDMDTFVKLFTSQDTSEEEHYRQEFEEQKQYISGYQNVKCYTTPGLRDGEMAAYVYYEILYTGVETPAPSLVRIYAIRAEDGSWQIDDGKMSEELTQYFEELSVNEDVRLLSKQTDEAMDAAMEQDEALKERVEFMKQGASYMQEESEPAASNP</sequence>
<keyword evidence="1" id="KW-1133">Transmembrane helix</keyword>
<comment type="caution">
    <text evidence="2">The sequence shown here is derived from an EMBL/GenBank/DDBJ whole genome shotgun (WGS) entry which is preliminary data.</text>
</comment>
<accession>A0A2T3FMV3</accession>
<dbReference type="Proteomes" id="UP000241048">
    <property type="component" value="Unassembled WGS sequence"/>
</dbReference>
<dbReference type="AlphaFoldDB" id="A0A2T3FMV3"/>
<evidence type="ECO:0000256" key="1">
    <source>
        <dbReference type="SAM" id="Phobius"/>
    </source>
</evidence>